<dbReference type="PANTHER" id="PTHR42788">
    <property type="entry name" value="TAURINE IMPORT ATP-BINDING PROTEIN-RELATED"/>
    <property type="match status" value="1"/>
</dbReference>
<evidence type="ECO:0000313" key="6">
    <source>
        <dbReference type="EMBL" id="AGK98923.1"/>
    </source>
</evidence>
<evidence type="ECO:0000256" key="2">
    <source>
        <dbReference type="ARBA" id="ARBA00022741"/>
    </source>
</evidence>
<keyword evidence="3" id="KW-0067">ATP-binding</keyword>
<dbReference type="SMART" id="SM00382">
    <property type="entry name" value="AAA"/>
    <property type="match status" value="1"/>
</dbReference>
<dbReference type="InterPro" id="IPR027417">
    <property type="entry name" value="P-loop_NTPase"/>
</dbReference>
<dbReference type="Gene3D" id="3.40.50.300">
    <property type="entry name" value="P-loop containing nucleotide triphosphate hydrolases"/>
    <property type="match status" value="1"/>
</dbReference>
<dbReference type="RefSeq" id="WP_015617197.1">
    <property type="nucleotide sequence ID" value="NC_021182.1"/>
</dbReference>
<evidence type="ECO:0000313" key="7">
    <source>
        <dbReference type="Proteomes" id="UP000013523"/>
    </source>
</evidence>
<reference evidence="6 7" key="1">
    <citation type="submission" date="2012-01" db="EMBL/GenBank/DDBJ databases">
        <title>Complete sequence of chromosome of Clostridium pasteurianum BC1.</title>
        <authorList>
            <consortium name="US DOE Joint Genome Institute"/>
            <person name="Lucas S."/>
            <person name="Han J."/>
            <person name="Lapidus A."/>
            <person name="Cheng J.-F."/>
            <person name="Goodwin L."/>
            <person name="Pitluck S."/>
            <person name="Peters L."/>
            <person name="Mikhailova N."/>
            <person name="Teshima H."/>
            <person name="Detter J.C."/>
            <person name="Han C."/>
            <person name="Tapia R."/>
            <person name="Land M."/>
            <person name="Hauser L."/>
            <person name="Kyrpides N."/>
            <person name="Ivanova N."/>
            <person name="Pagani I."/>
            <person name="Dunn J."/>
            <person name="Taghavi S."/>
            <person name="Francis A."/>
            <person name="van der Lelie D."/>
            <person name="Woyke T."/>
        </authorList>
    </citation>
    <scope>NUCLEOTIDE SEQUENCE [LARGE SCALE GENOMIC DNA]</scope>
    <source>
        <strain evidence="6 7">BC1</strain>
    </source>
</reference>
<dbReference type="GO" id="GO:0016887">
    <property type="term" value="F:ATP hydrolysis activity"/>
    <property type="evidence" value="ECO:0007669"/>
    <property type="project" value="InterPro"/>
</dbReference>
<dbReference type="AlphaFoldDB" id="R4K8M4"/>
<dbReference type="PATRIC" id="fig|86416.3.peg.4197"/>
<feature type="domain" description="ABC transporter" evidence="5">
    <location>
        <begin position="48"/>
        <end position="285"/>
    </location>
</feature>
<accession>R4K8M4</accession>
<dbReference type="KEGG" id="cpas:Clopa_4193"/>
<dbReference type="InterPro" id="IPR003439">
    <property type="entry name" value="ABC_transporter-like_ATP-bd"/>
</dbReference>
<proteinExistence type="predicted"/>
<dbReference type="OrthoDB" id="9801958at2"/>
<dbReference type="InterPro" id="IPR050166">
    <property type="entry name" value="ABC_transporter_ATP-bind"/>
</dbReference>
<dbReference type="STRING" id="86416.Clopa_4193"/>
<organism evidence="6 7">
    <name type="scientific">Clostridium pasteurianum BC1</name>
    <dbReference type="NCBI Taxonomy" id="86416"/>
    <lineage>
        <taxon>Bacteria</taxon>
        <taxon>Bacillati</taxon>
        <taxon>Bacillota</taxon>
        <taxon>Clostridia</taxon>
        <taxon>Eubacteriales</taxon>
        <taxon>Clostridiaceae</taxon>
        <taxon>Clostridium</taxon>
    </lineage>
</organism>
<sequence>MSGENTVLKENVFINKEEKKSFESRQDNNSKHNDHKGHPNKDEREIKILAKNVTRTFTVKNRGQKGVKEFVAIKDINLEIRAGEFITLVGPSGCGKSTFLDILSGLSKPTSGELYIDGKLVTGPALDRGIVLQGYALFPWRNVRKNIEYGLELKKIPKKQRREISQEFIDLVGLTGFEDRYIHELSGGMRQRVAIARALAYNPEVLLMDEPFAAVDAQTRETMQEELLRIWEKTNKTIVFITHSIEEAVFLADRVAVLSANPGSIKEIINVDLPRPRKLGDVRNSPDFNWLSHKVWELLHNVENKNETNVINESRNIAEEISPTVDL</sequence>
<dbReference type="eggNOG" id="COG1116">
    <property type="taxonomic scope" value="Bacteria"/>
</dbReference>
<dbReference type="GO" id="GO:0005524">
    <property type="term" value="F:ATP binding"/>
    <property type="evidence" value="ECO:0007669"/>
    <property type="project" value="UniProtKB-KW"/>
</dbReference>
<dbReference type="PANTHER" id="PTHR42788:SF13">
    <property type="entry name" value="ALIPHATIC SULFONATES IMPORT ATP-BINDING PROTEIN SSUB"/>
    <property type="match status" value="1"/>
</dbReference>
<keyword evidence="1" id="KW-0813">Transport</keyword>
<evidence type="ECO:0000259" key="5">
    <source>
        <dbReference type="PROSITE" id="PS50893"/>
    </source>
</evidence>
<evidence type="ECO:0000256" key="3">
    <source>
        <dbReference type="ARBA" id="ARBA00022840"/>
    </source>
</evidence>
<feature type="compositionally biased region" description="Basic and acidic residues" evidence="4">
    <location>
        <begin position="15"/>
        <end position="44"/>
    </location>
</feature>
<name>R4K8M4_CLOPA</name>
<dbReference type="SUPFAM" id="SSF52540">
    <property type="entry name" value="P-loop containing nucleoside triphosphate hydrolases"/>
    <property type="match status" value="1"/>
</dbReference>
<dbReference type="PROSITE" id="PS50893">
    <property type="entry name" value="ABC_TRANSPORTER_2"/>
    <property type="match status" value="1"/>
</dbReference>
<dbReference type="InterPro" id="IPR017871">
    <property type="entry name" value="ABC_transporter-like_CS"/>
</dbReference>
<keyword evidence="2" id="KW-0547">Nucleotide-binding</keyword>
<dbReference type="Proteomes" id="UP000013523">
    <property type="component" value="Chromosome"/>
</dbReference>
<evidence type="ECO:0000256" key="1">
    <source>
        <dbReference type="ARBA" id="ARBA00022448"/>
    </source>
</evidence>
<feature type="region of interest" description="Disordered" evidence="4">
    <location>
        <begin position="1"/>
        <end position="44"/>
    </location>
</feature>
<keyword evidence="7" id="KW-1185">Reference proteome</keyword>
<dbReference type="EMBL" id="CP003261">
    <property type="protein sequence ID" value="AGK98923.1"/>
    <property type="molecule type" value="Genomic_DNA"/>
</dbReference>
<dbReference type="PROSITE" id="PS00211">
    <property type="entry name" value="ABC_TRANSPORTER_1"/>
    <property type="match status" value="1"/>
</dbReference>
<dbReference type="HOGENOM" id="CLU_000604_1_22_9"/>
<dbReference type="CDD" id="cd03293">
    <property type="entry name" value="ABC_NrtD_SsuB_transporters"/>
    <property type="match status" value="1"/>
</dbReference>
<gene>
    <name evidence="6" type="ORF">Clopa_4193</name>
</gene>
<evidence type="ECO:0000256" key="4">
    <source>
        <dbReference type="SAM" id="MobiDB-lite"/>
    </source>
</evidence>
<dbReference type="InterPro" id="IPR003593">
    <property type="entry name" value="AAA+_ATPase"/>
</dbReference>
<dbReference type="Pfam" id="PF00005">
    <property type="entry name" value="ABC_tran"/>
    <property type="match status" value="1"/>
</dbReference>
<protein>
    <submittedName>
        <fullName evidence="6">ABC-type nitrate/sulfonate/bicarbonate transport system, ATPase component</fullName>
    </submittedName>
</protein>